<evidence type="ECO:0000313" key="3">
    <source>
        <dbReference type="Proteomes" id="UP001175271"/>
    </source>
</evidence>
<organism evidence="2 3">
    <name type="scientific">Steinernema hermaphroditum</name>
    <dbReference type="NCBI Taxonomy" id="289476"/>
    <lineage>
        <taxon>Eukaryota</taxon>
        <taxon>Metazoa</taxon>
        <taxon>Ecdysozoa</taxon>
        <taxon>Nematoda</taxon>
        <taxon>Chromadorea</taxon>
        <taxon>Rhabditida</taxon>
        <taxon>Tylenchina</taxon>
        <taxon>Panagrolaimomorpha</taxon>
        <taxon>Strongyloidoidea</taxon>
        <taxon>Steinernematidae</taxon>
        <taxon>Steinernema</taxon>
    </lineage>
</organism>
<protein>
    <submittedName>
        <fullName evidence="2">Uncharacterized protein</fullName>
    </submittedName>
</protein>
<keyword evidence="3" id="KW-1185">Reference proteome</keyword>
<evidence type="ECO:0000256" key="1">
    <source>
        <dbReference type="SAM" id="MobiDB-lite"/>
    </source>
</evidence>
<dbReference type="Proteomes" id="UP001175271">
    <property type="component" value="Unassembled WGS sequence"/>
</dbReference>
<accession>A0AA39LE56</accession>
<name>A0AA39LE56_9BILA</name>
<feature type="compositionally biased region" description="Polar residues" evidence="1">
    <location>
        <begin position="296"/>
        <end position="306"/>
    </location>
</feature>
<dbReference type="EMBL" id="JAUCMV010000005">
    <property type="protein sequence ID" value="KAK0394426.1"/>
    <property type="molecule type" value="Genomic_DNA"/>
</dbReference>
<reference evidence="2" key="1">
    <citation type="submission" date="2023-06" db="EMBL/GenBank/DDBJ databases">
        <title>Genomic analysis of the entomopathogenic nematode Steinernema hermaphroditum.</title>
        <authorList>
            <person name="Schwarz E.M."/>
            <person name="Heppert J.K."/>
            <person name="Baniya A."/>
            <person name="Schwartz H.T."/>
            <person name="Tan C.-H."/>
            <person name="Antoshechkin I."/>
            <person name="Sternberg P.W."/>
            <person name="Goodrich-Blair H."/>
            <person name="Dillman A.R."/>
        </authorList>
    </citation>
    <scope>NUCLEOTIDE SEQUENCE</scope>
    <source>
        <strain evidence="2">PS9179</strain>
        <tissue evidence="2">Whole animal</tissue>
    </source>
</reference>
<comment type="caution">
    <text evidence="2">The sequence shown here is derived from an EMBL/GenBank/DDBJ whole genome shotgun (WGS) entry which is preliminary data.</text>
</comment>
<gene>
    <name evidence="2" type="ORF">QR680_000729</name>
</gene>
<proteinExistence type="predicted"/>
<sequence length="359" mass="41593">MSAITTISRTQVKTELATTYGSHAVAALVKRIRDEYHNFIFLDASWYKQYLSLPVEAKTAWNRTIEALRAEYPDLPHQLAWSAWIELQPAYIRTEEPKSNYEAEVRRKILEKAKARAAAEAENSENIKVRMAQAQKLERVWAASNRRLSHSTATMKKEPVDMIQNQEDISPRILEAPVLPPKPPQIEKDVALKLLTIIKRYPALHKKECTKLSDPDQLDIWAKCDWINVMSHVKESYTESDQRMLWRFWSVTLHNLYRDRCANKWATHASYICKSKKPNTITVKKKVAAVVKKARQIQSSKSSKTSDAPRPQSEENHDHFHRMLKDIWVKIEAKGNDQYMCKLKISLIKAVGKVIEEYL</sequence>
<dbReference type="AlphaFoldDB" id="A0AA39LE56"/>
<evidence type="ECO:0000313" key="2">
    <source>
        <dbReference type="EMBL" id="KAK0394426.1"/>
    </source>
</evidence>
<feature type="region of interest" description="Disordered" evidence="1">
    <location>
        <begin position="294"/>
        <end position="316"/>
    </location>
</feature>